<dbReference type="RefSeq" id="XP_025398465.1">
    <property type="nucleotide sequence ID" value="XM_025544823.1"/>
</dbReference>
<dbReference type="EMBL" id="MSFL01000016">
    <property type="protein sequence ID" value="PWY79245.1"/>
    <property type="molecule type" value="Genomic_DNA"/>
</dbReference>
<gene>
    <name evidence="4" type="ORF">BO70DRAFT_371889</name>
</gene>
<organism evidence="4 5">
    <name type="scientific">Aspergillus heteromorphus CBS 117.55</name>
    <dbReference type="NCBI Taxonomy" id="1448321"/>
    <lineage>
        <taxon>Eukaryota</taxon>
        <taxon>Fungi</taxon>
        <taxon>Dikarya</taxon>
        <taxon>Ascomycota</taxon>
        <taxon>Pezizomycotina</taxon>
        <taxon>Eurotiomycetes</taxon>
        <taxon>Eurotiomycetidae</taxon>
        <taxon>Eurotiales</taxon>
        <taxon>Aspergillaceae</taxon>
        <taxon>Aspergillus</taxon>
        <taxon>Aspergillus subgen. Circumdati</taxon>
    </lineage>
</organism>
<feature type="region of interest" description="Disordered" evidence="1">
    <location>
        <begin position="434"/>
        <end position="701"/>
    </location>
</feature>
<keyword evidence="2" id="KW-1133">Transmembrane helix</keyword>
<feature type="transmembrane region" description="Helical" evidence="2">
    <location>
        <begin position="257"/>
        <end position="277"/>
    </location>
</feature>
<dbReference type="STRING" id="1448321.A0A317VZQ3"/>
<feature type="transmembrane region" description="Helical" evidence="2">
    <location>
        <begin position="160"/>
        <end position="182"/>
    </location>
</feature>
<dbReference type="PANTHER" id="PTHR46370:SF1">
    <property type="entry name" value="GPALPP MOTIFS-CONTAINING PROTEIN 1"/>
    <property type="match status" value="1"/>
</dbReference>
<dbReference type="Pfam" id="PF12572">
    <property type="entry name" value="DUF3752"/>
    <property type="match status" value="1"/>
</dbReference>
<feature type="transmembrane region" description="Helical" evidence="2">
    <location>
        <begin position="297"/>
        <end position="319"/>
    </location>
</feature>
<dbReference type="PANTHER" id="PTHR46370">
    <property type="entry name" value="GPALPP MOTIFS-CONTAINING PROTEIN 1"/>
    <property type="match status" value="1"/>
</dbReference>
<proteinExistence type="predicted"/>
<accession>A0A317VZQ3</accession>
<protein>
    <recommendedName>
        <fullName evidence="3">DUF3752 domain-containing protein</fullName>
    </recommendedName>
</protein>
<feature type="compositionally biased region" description="Basic and acidic residues" evidence="1">
    <location>
        <begin position="643"/>
        <end position="691"/>
    </location>
</feature>
<evidence type="ECO:0000256" key="2">
    <source>
        <dbReference type="SAM" id="Phobius"/>
    </source>
</evidence>
<feature type="domain" description="DUF3752" evidence="3">
    <location>
        <begin position="568"/>
        <end position="717"/>
    </location>
</feature>
<keyword evidence="2" id="KW-0472">Membrane</keyword>
<comment type="caution">
    <text evidence="4">The sequence shown here is derived from an EMBL/GenBank/DDBJ whole genome shotgun (WGS) entry which is preliminary data.</text>
</comment>
<dbReference type="VEuPathDB" id="FungiDB:BO70DRAFT_371889"/>
<sequence>MSLLHVRAVVPFEPGANATDVLINEAHFNRTALDYYHYTLYSNGTLSNGSHCFLAFDAFHPQMYVNGTLIKGTSCYSPIRDLGKHASIGLAFALMFAITLFVTLMNLRKHGRQYLPLDRRWTIMGRRWKWIWMIFMAACGIISCIMSVDVDRDYIVSIPLILQSVFYTLLTPGMMAVVWEAVRHWGSWQERQIYDRDPYAFQKSSTREGQEFLLPIIFYACTIVNFVLTVPRSWSPIEMQRSPEQQNLEAKPAATDVRWRTAGFVAMGGVLVICYSLEHSIYRYRARPTSTLGQLMFYLNAAPSQFLVAIALLGVRIGYSIAAAFDWTVSPLKYGVDSGWIYGLGYTPPLILLILFNTCGLCELNEDKALIAQRGDFENAVADNIGVGQRKPSWWKKGQSFVREISDQRRHRSTQGEENDMNSYVEMGIIKPQEQARDSSQPKPESWVATRTASQGSESTAVARPDNMDSEKRKYAAPAGPSPDDDASKRRKVIGPALPPTAVTADHGDSNSNSDDSSDDDDFGPSLPPPEGSVPTPTTTPSAPTPAEDAPKAPQRDAWMLEPIDGSNRSSRVDPTKLRNRKFQTGRAANATPGGGGVDVSWTETPEQKMKRLQDEVLGVQTRPAAGESGPRAAGSSQPSRAMQEKVRRYNEEKRKEEAAARAAEEGEKKKKGEEEEDDPSSRAFDKEKDMALSSRITHAQRREMMNKAADFGSRFTSGKFL</sequence>
<name>A0A317VZQ3_9EURO</name>
<dbReference type="Proteomes" id="UP000247233">
    <property type="component" value="Unassembled WGS sequence"/>
</dbReference>
<dbReference type="AlphaFoldDB" id="A0A317VZQ3"/>
<dbReference type="OrthoDB" id="5308502at2759"/>
<feature type="transmembrane region" description="Helical" evidence="2">
    <location>
        <begin position="128"/>
        <end position="148"/>
    </location>
</feature>
<dbReference type="InterPro" id="IPR022226">
    <property type="entry name" value="DUF3752"/>
</dbReference>
<keyword evidence="5" id="KW-1185">Reference proteome</keyword>
<reference evidence="4 5" key="1">
    <citation type="submission" date="2016-12" db="EMBL/GenBank/DDBJ databases">
        <title>The genomes of Aspergillus section Nigri reveals drivers in fungal speciation.</title>
        <authorList>
            <consortium name="DOE Joint Genome Institute"/>
            <person name="Vesth T.C."/>
            <person name="Nybo J."/>
            <person name="Theobald S."/>
            <person name="Brandl J."/>
            <person name="Frisvad J.C."/>
            <person name="Nielsen K.F."/>
            <person name="Lyhne E.K."/>
            <person name="Kogle M.E."/>
            <person name="Kuo A."/>
            <person name="Riley R."/>
            <person name="Clum A."/>
            <person name="Nolan M."/>
            <person name="Lipzen A."/>
            <person name="Salamov A."/>
            <person name="Henrissat B."/>
            <person name="Wiebenga A."/>
            <person name="De Vries R.P."/>
            <person name="Grigoriev I.V."/>
            <person name="Mortensen U.H."/>
            <person name="Andersen M.R."/>
            <person name="Baker S.E."/>
        </authorList>
    </citation>
    <scope>NUCLEOTIDE SEQUENCE [LARGE SCALE GENOMIC DNA]</scope>
    <source>
        <strain evidence="4 5">CBS 117.55</strain>
    </source>
</reference>
<feature type="transmembrane region" description="Helical" evidence="2">
    <location>
        <begin position="339"/>
        <end position="364"/>
    </location>
</feature>
<dbReference type="InterPro" id="IPR018830">
    <property type="entry name" value="DUF2434"/>
</dbReference>
<evidence type="ECO:0000256" key="1">
    <source>
        <dbReference type="SAM" id="MobiDB-lite"/>
    </source>
</evidence>
<feature type="compositionally biased region" description="Basic and acidic residues" evidence="1">
    <location>
        <begin position="606"/>
        <end position="615"/>
    </location>
</feature>
<evidence type="ECO:0000313" key="4">
    <source>
        <dbReference type="EMBL" id="PWY79245.1"/>
    </source>
</evidence>
<feature type="compositionally biased region" description="Low complexity" evidence="1">
    <location>
        <begin position="533"/>
        <end position="548"/>
    </location>
</feature>
<feature type="transmembrane region" description="Helical" evidence="2">
    <location>
        <begin position="86"/>
        <end position="107"/>
    </location>
</feature>
<evidence type="ECO:0000259" key="3">
    <source>
        <dbReference type="Pfam" id="PF12572"/>
    </source>
</evidence>
<dbReference type="Pfam" id="PF10361">
    <property type="entry name" value="DUF2434"/>
    <property type="match status" value="1"/>
</dbReference>
<dbReference type="GeneID" id="37067060"/>
<feature type="transmembrane region" description="Helical" evidence="2">
    <location>
        <begin position="212"/>
        <end position="230"/>
    </location>
</feature>
<evidence type="ECO:0000313" key="5">
    <source>
        <dbReference type="Proteomes" id="UP000247233"/>
    </source>
</evidence>
<dbReference type="InterPro" id="IPR046331">
    <property type="entry name" value="GPAM1-like"/>
</dbReference>
<feature type="region of interest" description="Disordered" evidence="1">
    <location>
        <begin position="405"/>
        <end position="424"/>
    </location>
</feature>
<feature type="compositionally biased region" description="Polar residues" evidence="1">
    <location>
        <begin position="438"/>
        <end position="460"/>
    </location>
</feature>
<keyword evidence="2" id="KW-0812">Transmembrane</keyword>